<evidence type="ECO:0000313" key="2">
    <source>
        <dbReference type="Proteomes" id="UP001596152"/>
    </source>
</evidence>
<comment type="caution">
    <text evidence="1">The sequence shown here is derived from an EMBL/GenBank/DDBJ whole genome shotgun (WGS) entry which is preliminary data.</text>
</comment>
<evidence type="ECO:0000313" key="1">
    <source>
        <dbReference type="EMBL" id="MFC5342701.1"/>
    </source>
</evidence>
<dbReference type="EMBL" id="JBHSLF010000002">
    <property type="protein sequence ID" value="MFC5342701.1"/>
    <property type="molecule type" value="Genomic_DNA"/>
</dbReference>
<accession>A0ABW0FMC3</accession>
<dbReference type="RefSeq" id="WP_374038622.1">
    <property type="nucleotide sequence ID" value="NZ_CP169082.1"/>
</dbReference>
<name>A0ABW0FMC3_9CAUL</name>
<organism evidence="1 2">
    <name type="scientific">Brevundimonas staleyi</name>
    <dbReference type="NCBI Taxonomy" id="74326"/>
    <lineage>
        <taxon>Bacteria</taxon>
        <taxon>Pseudomonadati</taxon>
        <taxon>Pseudomonadota</taxon>
        <taxon>Alphaproteobacteria</taxon>
        <taxon>Caulobacterales</taxon>
        <taxon>Caulobacteraceae</taxon>
        <taxon>Brevundimonas</taxon>
    </lineage>
</organism>
<reference evidence="2" key="1">
    <citation type="journal article" date="2019" name="Int. J. Syst. Evol. Microbiol.">
        <title>The Global Catalogue of Microorganisms (GCM) 10K type strain sequencing project: providing services to taxonomists for standard genome sequencing and annotation.</title>
        <authorList>
            <consortium name="The Broad Institute Genomics Platform"/>
            <consortium name="The Broad Institute Genome Sequencing Center for Infectious Disease"/>
            <person name="Wu L."/>
            <person name="Ma J."/>
        </authorList>
    </citation>
    <scope>NUCLEOTIDE SEQUENCE [LARGE SCALE GENOMIC DNA]</scope>
    <source>
        <strain evidence="2">JCM 12125</strain>
    </source>
</reference>
<keyword evidence="2" id="KW-1185">Reference proteome</keyword>
<sequence>MRARLTPTADQRAVLERLQLPDRIVETLQEASFELDTDAAETVRDELTALLPTVGFDADYELTAEGRIIEDLIDALFIP</sequence>
<dbReference type="Proteomes" id="UP001596152">
    <property type="component" value="Unassembled WGS sequence"/>
</dbReference>
<proteinExistence type="predicted"/>
<gene>
    <name evidence="1" type="ORF">ACFPIE_02170</name>
</gene>
<protein>
    <submittedName>
        <fullName evidence="1">Uncharacterized protein</fullName>
    </submittedName>
</protein>